<dbReference type="Pfam" id="PF00144">
    <property type="entry name" value="Beta-lactamase"/>
    <property type="match status" value="1"/>
</dbReference>
<dbReference type="PANTHER" id="PTHR46825">
    <property type="entry name" value="D-ALANYL-D-ALANINE-CARBOXYPEPTIDASE/ENDOPEPTIDASE AMPH"/>
    <property type="match status" value="1"/>
</dbReference>
<name>A0ABQ3F1A5_9ACTN</name>
<dbReference type="SUPFAM" id="SSF56601">
    <property type="entry name" value="beta-lactamase/transpeptidase-like"/>
    <property type="match status" value="1"/>
</dbReference>
<sequence length="458" mass="48638">MSQEKLSEFVAAQAGEFDVPGVAVGVLIDGQEFHASHGVTHVGNPLPVDDKTLFHLGSVTKTFTSTALMRLVAEGKVELDAPVRRYVPELRLADERSAAAITVLNLLNHTAGLDWNLIDTDEGTGSLSEFVAKMSELPLIGPPGARPSYSQAGYNLAGRIIEKVTGLPFEKAVASLVLEPAGLANTFFDIDEIMIRRFAVGHNRDEDGALRPARPWRANPSGALANNPGGGIASSVSDLLSWARFHLGAGDGVLPAQALHSMKEPTVALRASTLGDAFGICWFLREVDGVGTVGHGGSGNGQFADLLLVPERNFAVVSLANAGPEGYPFNQSVVRWALEHYLGVVDEDPEPVPFEATRAREVAGRYEIDAMNLDIAVDGARLTLAAEIKPEIREASEADMPPGYAPAEMGFLPGDGDEYIVTEGGLKGQRGFFTRDADGSVTGVDLAGRLFTRTPATT</sequence>
<evidence type="ECO:0000313" key="3">
    <source>
        <dbReference type="Proteomes" id="UP000642673"/>
    </source>
</evidence>
<dbReference type="InterPro" id="IPR050491">
    <property type="entry name" value="AmpC-like"/>
</dbReference>
<organism evidence="2 3">
    <name type="scientific">Streptomyces cirratus</name>
    <dbReference type="NCBI Taxonomy" id="68187"/>
    <lineage>
        <taxon>Bacteria</taxon>
        <taxon>Bacillati</taxon>
        <taxon>Actinomycetota</taxon>
        <taxon>Actinomycetes</taxon>
        <taxon>Kitasatosporales</taxon>
        <taxon>Streptomycetaceae</taxon>
        <taxon>Streptomyces</taxon>
    </lineage>
</organism>
<gene>
    <name evidence="2" type="ORF">GCM10010347_52970</name>
</gene>
<accession>A0ABQ3F1A5</accession>
<keyword evidence="3" id="KW-1185">Reference proteome</keyword>
<protein>
    <submittedName>
        <fullName evidence="2">Penicillin-binding protein</fullName>
    </submittedName>
</protein>
<proteinExistence type="predicted"/>
<dbReference type="EMBL" id="BMVP01000013">
    <property type="protein sequence ID" value="GHB75893.1"/>
    <property type="molecule type" value="Genomic_DNA"/>
</dbReference>
<dbReference type="RefSeq" id="WP_190186738.1">
    <property type="nucleotide sequence ID" value="NZ_BMVP01000013.1"/>
</dbReference>
<dbReference type="Gene3D" id="3.40.710.10">
    <property type="entry name" value="DD-peptidase/beta-lactamase superfamily"/>
    <property type="match status" value="1"/>
</dbReference>
<dbReference type="PANTHER" id="PTHR46825:SF15">
    <property type="entry name" value="BETA-LACTAMASE-RELATED DOMAIN-CONTAINING PROTEIN"/>
    <property type="match status" value="1"/>
</dbReference>
<reference evidence="3" key="1">
    <citation type="journal article" date="2019" name="Int. J. Syst. Evol. Microbiol.">
        <title>The Global Catalogue of Microorganisms (GCM) 10K type strain sequencing project: providing services to taxonomists for standard genome sequencing and annotation.</title>
        <authorList>
            <consortium name="The Broad Institute Genomics Platform"/>
            <consortium name="The Broad Institute Genome Sequencing Center for Infectious Disease"/>
            <person name="Wu L."/>
            <person name="Ma J."/>
        </authorList>
    </citation>
    <scope>NUCLEOTIDE SEQUENCE [LARGE SCALE GENOMIC DNA]</scope>
    <source>
        <strain evidence="3">JCM 4738</strain>
    </source>
</reference>
<feature type="domain" description="Beta-lactamase-related" evidence="1">
    <location>
        <begin position="11"/>
        <end position="325"/>
    </location>
</feature>
<comment type="caution">
    <text evidence="2">The sequence shown here is derived from an EMBL/GenBank/DDBJ whole genome shotgun (WGS) entry which is preliminary data.</text>
</comment>
<dbReference type="InterPro" id="IPR001466">
    <property type="entry name" value="Beta-lactam-related"/>
</dbReference>
<dbReference type="Proteomes" id="UP000642673">
    <property type="component" value="Unassembled WGS sequence"/>
</dbReference>
<evidence type="ECO:0000313" key="2">
    <source>
        <dbReference type="EMBL" id="GHB75893.1"/>
    </source>
</evidence>
<evidence type="ECO:0000259" key="1">
    <source>
        <dbReference type="Pfam" id="PF00144"/>
    </source>
</evidence>
<dbReference type="InterPro" id="IPR012338">
    <property type="entry name" value="Beta-lactam/transpept-like"/>
</dbReference>